<feature type="domain" description="Fatty acyl-CoA reductase C-terminal" evidence="5">
    <location>
        <begin position="384"/>
        <end position="483"/>
    </location>
</feature>
<dbReference type="OMA" id="FSECYNE"/>
<keyword evidence="4" id="KW-0560">Oxidoreductase</keyword>
<dbReference type="GO" id="GO:0035336">
    <property type="term" value="P:long-chain fatty-acyl-CoA metabolic process"/>
    <property type="evidence" value="ECO:0000318"/>
    <property type="project" value="GO_Central"/>
</dbReference>
<evidence type="ECO:0000313" key="7">
    <source>
        <dbReference type="EMBL" id="KMZ70301.1"/>
    </source>
</evidence>
<keyword evidence="8" id="KW-1185">Reference proteome</keyword>
<dbReference type="CDD" id="cd09071">
    <property type="entry name" value="FAR_C"/>
    <property type="match status" value="1"/>
</dbReference>
<dbReference type="STRING" id="29655.A0A0K9PMV6"/>
<name>A0A0K9PMV6_ZOSMR</name>
<evidence type="ECO:0000256" key="3">
    <source>
        <dbReference type="ARBA" id="ARBA00023098"/>
    </source>
</evidence>
<dbReference type="Gene3D" id="3.40.50.720">
    <property type="entry name" value="NAD(P)-binding Rossmann-like Domain"/>
    <property type="match status" value="1"/>
</dbReference>
<evidence type="ECO:0000256" key="1">
    <source>
        <dbReference type="ARBA" id="ARBA00005928"/>
    </source>
</evidence>
<dbReference type="InterPro" id="IPR036291">
    <property type="entry name" value="NAD(P)-bd_dom_sf"/>
</dbReference>
<keyword evidence="4" id="KW-0521">NADP</keyword>
<dbReference type="InterPro" id="IPR013120">
    <property type="entry name" value="FAR_NAD-bd"/>
</dbReference>
<keyword evidence="2 4" id="KW-0444">Lipid biosynthesis</keyword>
<dbReference type="GO" id="GO:0010345">
    <property type="term" value="P:suberin biosynthetic process"/>
    <property type="evidence" value="ECO:0000318"/>
    <property type="project" value="GO_Central"/>
</dbReference>
<evidence type="ECO:0000259" key="6">
    <source>
        <dbReference type="Pfam" id="PF07993"/>
    </source>
</evidence>
<protein>
    <recommendedName>
        <fullName evidence="4">Fatty acyl-CoA reductase</fullName>
        <ecNumber evidence="4">1.2.1.84</ecNumber>
    </recommendedName>
</protein>
<dbReference type="InterPro" id="IPR026055">
    <property type="entry name" value="FAR"/>
</dbReference>
<dbReference type="InterPro" id="IPR033640">
    <property type="entry name" value="FAR_C"/>
</dbReference>
<comment type="catalytic activity">
    <reaction evidence="4">
        <text>a long-chain fatty acyl-CoA + 2 NADPH + 2 H(+) = a long-chain primary fatty alcohol + 2 NADP(+) + CoA</text>
        <dbReference type="Rhea" id="RHEA:52716"/>
        <dbReference type="ChEBI" id="CHEBI:15378"/>
        <dbReference type="ChEBI" id="CHEBI:57287"/>
        <dbReference type="ChEBI" id="CHEBI:57783"/>
        <dbReference type="ChEBI" id="CHEBI:58349"/>
        <dbReference type="ChEBI" id="CHEBI:77396"/>
        <dbReference type="ChEBI" id="CHEBI:83139"/>
        <dbReference type="EC" id="1.2.1.84"/>
    </reaction>
</comment>
<evidence type="ECO:0000313" key="8">
    <source>
        <dbReference type="Proteomes" id="UP000036987"/>
    </source>
</evidence>
<accession>A0A0K9PMV6</accession>
<organism evidence="7 8">
    <name type="scientific">Zostera marina</name>
    <name type="common">Eelgrass</name>
    <dbReference type="NCBI Taxonomy" id="29655"/>
    <lineage>
        <taxon>Eukaryota</taxon>
        <taxon>Viridiplantae</taxon>
        <taxon>Streptophyta</taxon>
        <taxon>Embryophyta</taxon>
        <taxon>Tracheophyta</taxon>
        <taxon>Spermatophyta</taxon>
        <taxon>Magnoliopsida</taxon>
        <taxon>Liliopsida</taxon>
        <taxon>Zosteraceae</taxon>
        <taxon>Zostera</taxon>
    </lineage>
</organism>
<dbReference type="EC" id="1.2.1.84" evidence="4"/>
<dbReference type="PANTHER" id="PTHR11011:SF99">
    <property type="entry name" value="FATTY ACYL-COA REDUCTASE 3"/>
    <property type="match status" value="1"/>
</dbReference>
<evidence type="ECO:0000256" key="2">
    <source>
        <dbReference type="ARBA" id="ARBA00022516"/>
    </source>
</evidence>
<keyword evidence="3 4" id="KW-0443">Lipid metabolism</keyword>
<comment type="similarity">
    <text evidence="1 4">Belongs to the fatty acyl-CoA reductase family.</text>
</comment>
<comment type="caution">
    <text evidence="7">The sequence shown here is derived from an EMBL/GenBank/DDBJ whole genome shotgun (WGS) entry which is preliminary data.</text>
</comment>
<evidence type="ECO:0000259" key="5">
    <source>
        <dbReference type="Pfam" id="PF03015"/>
    </source>
</evidence>
<comment type="function">
    <text evidence="4">Catalyzes the reduction of fatty acyl-CoA to fatty alcohols.</text>
</comment>
<dbReference type="OrthoDB" id="429813at2759"/>
<sequence length="484" mass="54830">MDLGGGIAESLKNKCILITGSTGFLGKSSSSSARREEDLLGDKSSRFERRDTQVRDKKLFCVLRKIHGKGFEAFMEDKVSAVAGNIMEINLGIKDTNLLDTMFANVNIFVNAAATTNFNERYDVALGTNVLGPKYSMKFAKKCSNFELFMHVSTAYVAGTKQGLLFETKFEMGETLNGNSYLDIDAELNLMKDTLQYHHSNSENKSEIKSMMRSLGMERAKRYGWPNTYVFTKAMGEMVLGDMRGDMPLVIVRPTIITSVYKDPLPGWMEGIRTIDSAIVSYSIGTLECFLVDVNIAMDIIPGDMVSNAMITSIAAHSNNPSETIYHLSSSVRNPVNYSVLLDSCFRFFHAYPRHTKDGTIIKVKKIYKLDTMAKFRTYMRLKYKIPLEGLGIVNVIFCQLFADRYKELSKKYKYVMQLAELYEPFTFFKGVFDDMNVEKLILALNANNNISEAEMLGFDCKYMDWSRYMLDVHIPGLLKYVCD</sequence>
<proteinExistence type="inferred from homology"/>
<dbReference type="AlphaFoldDB" id="A0A0K9PMV6"/>
<feature type="domain" description="Thioester reductase (TE)" evidence="6">
    <location>
        <begin position="18"/>
        <end position="310"/>
    </location>
</feature>
<gene>
    <name evidence="7" type="ORF">ZOSMA_1G02800</name>
</gene>
<dbReference type="EMBL" id="LFYR01000729">
    <property type="protein sequence ID" value="KMZ70301.1"/>
    <property type="molecule type" value="Genomic_DNA"/>
</dbReference>
<dbReference type="PANTHER" id="PTHR11011">
    <property type="entry name" value="MALE STERILITY PROTEIN 2-RELATED"/>
    <property type="match status" value="1"/>
</dbReference>
<dbReference type="Proteomes" id="UP000036987">
    <property type="component" value="Unassembled WGS sequence"/>
</dbReference>
<dbReference type="GO" id="GO:0102965">
    <property type="term" value="F:alcohol-forming long-chain fatty acyl-CoA reductase activity"/>
    <property type="evidence" value="ECO:0007669"/>
    <property type="project" value="UniProtKB-EC"/>
</dbReference>
<reference evidence="8" key="1">
    <citation type="journal article" date="2016" name="Nature">
        <title>The genome of the seagrass Zostera marina reveals angiosperm adaptation to the sea.</title>
        <authorList>
            <person name="Olsen J.L."/>
            <person name="Rouze P."/>
            <person name="Verhelst B."/>
            <person name="Lin Y.-C."/>
            <person name="Bayer T."/>
            <person name="Collen J."/>
            <person name="Dattolo E."/>
            <person name="De Paoli E."/>
            <person name="Dittami S."/>
            <person name="Maumus F."/>
            <person name="Michel G."/>
            <person name="Kersting A."/>
            <person name="Lauritano C."/>
            <person name="Lohaus R."/>
            <person name="Toepel M."/>
            <person name="Tonon T."/>
            <person name="Vanneste K."/>
            <person name="Amirebrahimi M."/>
            <person name="Brakel J."/>
            <person name="Bostroem C."/>
            <person name="Chovatia M."/>
            <person name="Grimwood J."/>
            <person name="Jenkins J.W."/>
            <person name="Jueterbock A."/>
            <person name="Mraz A."/>
            <person name="Stam W.T."/>
            <person name="Tice H."/>
            <person name="Bornberg-Bauer E."/>
            <person name="Green P.J."/>
            <person name="Pearson G.A."/>
            <person name="Procaccini G."/>
            <person name="Duarte C.M."/>
            <person name="Schmutz J."/>
            <person name="Reusch T.B.H."/>
            <person name="Van de Peer Y."/>
        </authorList>
    </citation>
    <scope>NUCLEOTIDE SEQUENCE [LARGE SCALE GENOMIC DNA]</scope>
    <source>
        <strain evidence="8">cv. Finnish</strain>
    </source>
</reference>
<evidence type="ECO:0000256" key="4">
    <source>
        <dbReference type="RuleBase" id="RU363097"/>
    </source>
</evidence>
<dbReference type="Pfam" id="PF03015">
    <property type="entry name" value="Sterile"/>
    <property type="match status" value="1"/>
</dbReference>
<dbReference type="SUPFAM" id="SSF51735">
    <property type="entry name" value="NAD(P)-binding Rossmann-fold domains"/>
    <property type="match status" value="1"/>
</dbReference>
<dbReference type="CDD" id="cd05236">
    <property type="entry name" value="FAR-N_SDR_e"/>
    <property type="match status" value="1"/>
</dbReference>
<dbReference type="Pfam" id="PF07993">
    <property type="entry name" value="NAD_binding_4"/>
    <property type="match status" value="1"/>
</dbReference>
<dbReference type="GO" id="GO:0080019">
    <property type="term" value="F:alcohol-forming very long-chain fatty acyl-CoA reductase activity"/>
    <property type="evidence" value="ECO:0000318"/>
    <property type="project" value="GO_Central"/>
</dbReference>